<keyword evidence="3" id="KW-1185">Reference proteome</keyword>
<accession>K9WNR0</accession>
<evidence type="ECO:0000313" key="3">
    <source>
        <dbReference type="Proteomes" id="UP000010471"/>
    </source>
</evidence>
<keyword evidence="1" id="KW-1133">Transmembrane helix</keyword>
<name>K9WNR0_9CYAN</name>
<reference evidence="2 3" key="1">
    <citation type="submission" date="2012-06" db="EMBL/GenBank/DDBJ databases">
        <title>Finished chromosome of genome of Microcoleus sp. PCC 7113.</title>
        <authorList>
            <consortium name="US DOE Joint Genome Institute"/>
            <person name="Gugger M."/>
            <person name="Coursin T."/>
            <person name="Rippka R."/>
            <person name="Tandeau De Marsac N."/>
            <person name="Huntemann M."/>
            <person name="Wei C.-L."/>
            <person name="Han J."/>
            <person name="Detter J.C."/>
            <person name="Han C."/>
            <person name="Tapia R."/>
            <person name="Chen A."/>
            <person name="Kyrpides N."/>
            <person name="Mavromatis K."/>
            <person name="Markowitz V."/>
            <person name="Szeto E."/>
            <person name="Ivanova N."/>
            <person name="Pagani I."/>
            <person name="Pati A."/>
            <person name="Goodwin L."/>
            <person name="Nordberg H.P."/>
            <person name="Cantor M.N."/>
            <person name="Hua S.X."/>
            <person name="Woyke T."/>
            <person name="Kerfeld C.A."/>
        </authorList>
    </citation>
    <scope>NUCLEOTIDE SEQUENCE [LARGE SCALE GENOMIC DNA]</scope>
    <source>
        <strain evidence="2 3">PCC 7113</strain>
    </source>
</reference>
<dbReference type="RefSeq" id="WP_015185575.1">
    <property type="nucleotide sequence ID" value="NC_019738.1"/>
</dbReference>
<evidence type="ECO:0000256" key="1">
    <source>
        <dbReference type="SAM" id="Phobius"/>
    </source>
</evidence>
<keyword evidence="1" id="KW-0812">Transmembrane</keyword>
<dbReference type="HOGENOM" id="CLU_201856_0_0_3"/>
<keyword evidence="1" id="KW-0472">Membrane</keyword>
<dbReference type="EMBL" id="CP003630">
    <property type="protein sequence ID" value="AFZ21446.1"/>
    <property type="molecule type" value="Genomic_DNA"/>
</dbReference>
<sequence length="70" mass="8210">MKGLIIIVVFFYFLIAQRLFKVWLKFFHRDTSMSPGEKQLSWVVLIVGTLLWPIVLPNAYLALLEKKLES</sequence>
<evidence type="ECO:0000313" key="2">
    <source>
        <dbReference type="EMBL" id="AFZ21446.1"/>
    </source>
</evidence>
<proteinExistence type="predicted"/>
<gene>
    <name evidence="2" type="ORF">Mic7113_5827</name>
</gene>
<organism evidence="2 3">
    <name type="scientific">Allocoleopsis franciscana PCC 7113</name>
    <dbReference type="NCBI Taxonomy" id="1173027"/>
    <lineage>
        <taxon>Bacteria</taxon>
        <taxon>Bacillati</taxon>
        <taxon>Cyanobacteriota</taxon>
        <taxon>Cyanophyceae</taxon>
        <taxon>Coleofasciculales</taxon>
        <taxon>Coleofasciculaceae</taxon>
        <taxon>Allocoleopsis</taxon>
        <taxon>Allocoleopsis franciscana</taxon>
    </lineage>
</organism>
<dbReference type="Proteomes" id="UP000010471">
    <property type="component" value="Chromosome"/>
</dbReference>
<dbReference type="AlphaFoldDB" id="K9WNR0"/>
<protein>
    <submittedName>
        <fullName evidence="2">Uncharacterized protein</fullName>
    </submittedName>
</protein>
<feature type="transmembrane region" description="Helical" evidence="1">
    <location>
        <begin position="42"/>
        <end position="64"/>
    </location>
</feature>
<dbReference type="KEGG" id="mic:Mic7113_5827"/>